<dbReference type="EMBL" id="JXZB01000004">
    <property type="protein sequence ID" value="KIQ61898.1"/>
    <property type="molecule type" value="Genomic_DNA"/>
</dbReference>
<dbReference type="OrthoDB" id="9806494at2"/>
<dbReference type="SUPFAM" id="SSF160379">
    <property type="entry name" value="SP0830-like"/>
    <property type="match status" value="1"/>
</dbReference>
<name>A0A0D0PTD3_KITGR</name>
<dbReference type="PATRIC" id="fig|2064.6.peg.4715"/>
<dbReference type="Pfam" id="PF08002">
    <property type="entry name" value="DUF1697"/>
    <property type="match status" value="1"/>
</dbReference>
<keyword evidence="2" id="KW-1185">Reference proteome</keyword>
<accession>A0A0D0PTD3</accession>
<dbReference type="Proteomes" id="UP000032066">
    <property type="component" value="Unassembled WGS sequence"/>
</dbReference>
<dbReference type="PANTHER" id="PTHR36439:SF1">
    <property type="entry name" value="DUF1697 DOMAIN-CONTAINING PROTEIN"/>
    <property type="match status" value="1"/>
</dbReference>
<dbReference type="PIRSF" id="PIRSF008502">
    <property type="entry name" value="UCP008502"/>
    <property type="match status" value="1"/>
</dbReference>
<reference evidence="1 2" key="1">
    <citation type="submission" date="2015-02" db="EMBL/GenBank/DDBJ databases">
        <title>Draft genome sequence of Kitasatospora griseola MF730-N6, a bafilomycin, terpentecin and satosporin producer.</title>
        <authorList>
            <person name="Arens J.C."/>
            <person name="Haltli B."/>
            <person name="Kerr R.G."/>
        </authorList>
    </citation>
    <scope>NUCLEOTIDE SEQUENCE [LARGE SCALE GENOMIC DNA]</scope>
    <source>
        <strain evidence="1 2">MF730-N6</strain>
    </source>
</reference>
<evidence type="ECO:0000313" key="2">
    <source>
        <dbReference type="Proteomes" id="UP000032066"/>
    </source>
</evidence>
<gene>
    <name evidence="1" type="ORF">TR51_21945</name>
</gene>
<dbReference type="AlphaFoldDB" id="A0A0D0PTD3"/>
<dbReference type="RefSeq" id="WP_043913624.1">
    <property type="nucleotide sequence ID" value="NZ_JXZB01000004.1"/>
</dbReference>
<protein>
    <recommendedName>
        <fullName evidence="3">DUF1697 domain-containing protein</fullName>
    </recommendedName>
</protein>
<sequence length="181" mass="19756">METYIAFLRAINVGGRTVKMDRLRELFEGLGLDGVRTYIQSGNVFFRTAETDRVALAARIEAGLAEGLGYPVPVMLRTVEEVEAVVESDPFAGVEVTEDVRLCVLFLSEPMPPEVELPTASPKGDWEMIGANEGAAFVVMHLRGGRMNANPATFFPKSYRGQATSRFFHTTAKIAAAARKG</sequence>
<evidence type="ECO:0008006" key="3">
    <source>
        <dbReference type="Google" id="ProtNLM"/>
    </source>
</evidence>
<comment type="caution">
    <text evidence="1">The sequence shown here is derived from an EMBL/GenBank/DDBJ whole genome shotgun (WGS) entry which is preliminary data.</text>
</comment>
<dbReference type="InterPro" id="IPR012545">
    <property type="entry name" value="DUF1697"/>
</dbReference>
<evidence type="ECO:0000313" key="1">
    <source>
        <dbReference type="EMBL" id="KIQ61898.1"/>
    </source>
</evidence>
<proteinExistence type="predicted"/>
<organism evidence="1 2">
    <name type="scientific">Kitasatospora griseola</name>
    <name type="common">Streptomyces griseolosporeus</name>
    <dbReference type="NCBI Taxonomy" id="2064"/>
    <lineage>
        <taxon>Bacteria</taxon>
        <taxon>Bacillati</taxon>
        <taxon>Actinomycetota</taxon>
        <taxon>Actinomycetes</taxon>
        <taxon>Kitasatosporales</taxon>
        <taxon>Streptomycetaceae</taxon>
        <taxon>Kitasatospora</taxon>
    </lineage>
</organism>
<dbReference type="Gene3D" id="3.30.70.1280">
    <property type="entry name" value="SP0830-like domains"/>
    <property type="match status" value="1"/>
</dbReference>
<dbReference type="STRING" id="2064.TR51_21945"/>
<dbReference type="PANTHER" id="PTHR36439">
    <property type="entry name" value="BLL4334 PROTEIN"/>
    <property type="match status" value="1"/>
</dbReference>